<evidence type="ECO:0000313" key="2">
    <source>
        <dbReference type="Proteomes" id="UP001160130"/>
    </source>
</evidence>
<dbReference type="EMBL" id="JARXVE010000001">
    <property type="protein sequence ID" value="MDH6194085.1"/>
    <property type="molecule type" value="Genomic_DNA"/>
</dbReference>
<gene>
    <name evidence="1" type="ORF">M2272_000706</name>
</gene>
<sequence length="82" mass="9071">MPEVDDGQYCAVKMVFAPKTPDPESIYSIKFFNGDWLNGLVRVGRAPFGQEDRPGYGTAFVTRQLCPHPADPPDKDCPELGN</sequence>
<dbReference type="Proteomes" id="UP001160130">
    <property type="component" value="Unassembled WGS sequence"/>
</dbReference>
<evidence type="ECO:0000313" key="1">
    <source>
        <dbReference type="EMBL" id="MDH6194085.1"/>
    </source>
</evidence>
<protein>
    <submittedName>
        <fullName evidence="1">Uncharacterized protein</fullName>
    </submittedName>
</protein>
<name>A0ABT6KTN9_9MYCO</name>
<keyword evidence="2" id="KW-1185">Reference proteome</keyword>
<accession>A0ABT6KTN9</accession>
<organism evidence="1 2">
    <name type="scientific">Mycolicibacterium frederiksbergense</name>
    <dbReference type="NCBI Taxonomy" id="117567"/>
    <lineage>
        <taxon>Bacteria</taxon>
        <taxon>Bacillati</taxon>
        <taxon>Actinomycetota</taxon>
        <taxon>Actinomycetes</taxon>
        <taxon>Mycobacteriales</taxon>
        <taxon>Mycobacteriaceae</taxon>
        <taxon>Mycolicibacterium</taxon>
    </lineage>
</organism>
<comment type="caution">
    <text evidence="1">The sequence shown here is derived from an EMBL/GenBank/DDBJ whole genome shotgun (WGS) entry which is preliminary data.</text>
</comment>
<reference evidence="1 2" key="1">
    <citation type="submission" date="2023-04" db="EMBL/GenBank/DDBJ databases">
        <title>Forest soil microbial communities from Buena Vista Peninsula, Colon Province, Panama.</title>
        <authorList>
            <person name="Bouskill N."/>
        </authorList>
    </citation>
    <scope>NUCLEOTIDE SEQUENCE [LARGE SCALE GENOMIC DNA]</scope>
    <source>
        <strain evidence="1 2">AC80</strain>
    </source>
</reference>
<proteinExistence type="predicted"/>